<evidence type="ECO:0000313" key="2">
    <source>
        <dbReference type="Proteomes" id="UP000299102"/>
    </source>
</evidence>
<name>A0A4C1UDV0_EUMVA</name>
<sequence>MVVLGSFSSSLQEWMSDTCMRRCWLVSAQHSNPEAALARSIFAKKHLPALPTAEEVHVLSPGYGVFTMAFQTENYQLKLRTIRKAHTLQPIAALNLH</sequence>
<reference evidence="1 2" key="1">
    <citation type="journal article" date="2019" name="Commun. Biol.">
        <title>The bagworm genome reveals a unique fibroin gene that provides high tensile strength.</title>
        <authorList>
            <person name="Kono N."/>
            <person name="Nakamura H."/>
            <person name="Ohtoshi R."/>
            <person name="Tomita M."/>
            <person name="Numata K."/>
            <person name="Arakawa K."/>
        </authorList>
    </citation>
    <scope>NUCLEOTIDE SEQUENCE [LARGE SCALE GENOMIC DNA]</scope>
</reference>
<dbReference type="EMBL" id="BGZK01000157">
    <property type="protein sequence ID" value="GBP24104.1"/>
    <property type="molecule type" value="Genomic_DNA"/>
</dbReference>
<dbReference type="AlphaFoldDB" id="A0A4C1UDV0"/>
<comment type="caution">
    <text evidence="1">The sequence shown here is derived from an EMBL/GenBank/DDBJ whole genome shotgun (WGS) entry which is preliminary data.</text>
</comment>
<keyword evidence="2" id="KW-1185">Reference proteome</keyword>
<organism evidence="1 2">
    <name type="scientific">Eumeta variegata</name>
    <name type="common">Bagworm moth</name>
    <name type="synonym">Eumeta japonica</name>
    <dbReference type="NCBI Taxonomy" id="151549"/>
    <lineage>
        <taxon>Eukaryota</taxon>
        <taxon>Metazoa</taxon>
        <taxon>Ecdysozoa</taxon>
        <taxon>Arthropoda</taxon>
        <taxon>Hexapoda</taxon>
        <taxon>Insecta</taxon>
        <taxon>Pterygota</taxon>
        <taxon>Neoptera</taxon>
        <taxon>Endopterygota</taxon>
        <taxon>Lepidoptera</taxon>
        <taxon>Glossata</taxon>
        <taxon>Ditrysia</taxon>
        <taxon>Tineoidea</taxon>
        <taxon>Psychidae</taxon>
        <taxon>Oiketicinae</taxon>
        <taxon>Eumeta</taxon>
    </lineage>
</organism>
<accession>A0A4C1UDV0</accession>
<evidence type="ECO:0000313" key="1">
    <source>
        <dbReference type="EMBL" id="GBP24104.1"/>
    </source>
</evidence>
<gene>
    <name evidence="1" type="ORF">EVAR_27328_1</name>
</gene>
<protein>
    <submittedName>
        <fullName evidence="1">Uncharacterized protein</fullName>
    </submittedName>
</protein>
<dbReference type="Proteomes" id="UP000299102">
    <property type="component" value="Unassembled WGS sequence"/>
</dbReference>
<proteinExistence type="predicted"/>